<dbReference type="RefSeq" id="WP_269022017.1">
    <property type="nucleotide sequence ID" value="NZ_CP113517.1"/>
</dbReference>
<gene>
    <name evidence="1" type="ORF">NM686_020655</name>
</gene>
<dbReference type="Proteomes" id="UP001162780">
    <property type="component" value="Chromosome"/>
</dbReference>
<keyword evidence="2" id="KW-1185">Reference proteome</keyword>
<reference evidence="1" key="1">
    <citation type="submission" date="2022-11" db="EMBL/GenBank/DDBJ databases">
        <title>Methylomonas rapida sp. nov., Carotenoid-Producing Obligate Methanotrophs with High Growth Characteristics and Biotechnological Potential.</title>
        <authorList>
            <person name="Tikhonova E.N."/>
            <person name="Suleimanov R.Z."/>
            <person name="Miroshnikov K."/>
            <person name="Oshkin I.Y."/>
            <person name="Belova S.E."/>
            <person name="Danilova O.V."/>
            <person name="Ashikhmin A."/>
            <person name="Konopkin A."/>
            <person name="But S.Y."/>
            <person name="Khmelenina V.N."/>
            <person name="Kuznetsov N."/>
            <person name="Pimenov N.V."/>
            <person name="Dedysh S.N."/>
        </authorList>
    </citation>
    <scope>NUCLEOTIDE SEQUENCE</scope>
    <source>
        <strain evidence="1">MP1</strain>
    </source>
</reference>
<protein>
    <recommendedName>
        <fullName evidence="3">DUF2281 domain-containing protein</fullName>
    </recommendedName>
</protein>
<evidence type="ECO:0008006" key="3">
    <source>
        <dbReference type="Google" id="ProtNLM"/>
    </source>
</evidence>
<evidence type="ECO:0000313" key="1">
    <source>
        <dbReference type="EMBL" id="WAR44720.1"/>
    </source>
</evidence>
<organism evidence="1 2">
    <name type="scientific">Methylomonas rapida</name>
    <dbReference type="NCBI Taxonomy" id="2963939"/>
    <lineage>
        <taxon>Bacteria</taxon>
        <taxon>Pseudomonadati</taxon>
        <taxon>Pseudomonadota</taxon>
        <taxon>Gammaproteobacteria</taxon>
        <taxon>Methylococcales</taxon>
        <taxon>Methylococcaceae</taxon>
        <taxon>Methylomonas</taxon>
    </lineage>
</organism>
<evidence type="ECO:0000313" key="2">
    <source>
        <dbReference type="Proteomes" id="UP001162780"/>
    </source>
</evidence>
<name>A0ABY7GHI8_9GAMM</name>
<sequence length="65" mass="7594">MTIAEKVFDAVKDLSDQQAAEVLDFVEHLKAKQADERRKQLDEFFKPYQTDLSGFKFDRDEANAR</sequence>
<proteinExistence type="predicted"/>
<dbReference type="EMBL" id="CP113517">
    <property type="protein sequence ID" value="WAR44720.1"/>
    <property type="molecule type" value="Genomic_DNA"/>
</dbReference>
<accession>A0ABY7GHI8</accession>